<dbReference type="Proteomes" id="UP000234166">
    <property type="component" value="Unassembled WGS sequence"/>
</dbReference>
<evidence type="ECO:0000313" key="5">
    <source>
        <dbReference type="Proteomes" id="UP000234181"/>
    </source>
</evidence>
<gene>
    <name evidence="2" type="ORF">XAP6984_330106</name>
    <name evidence="3" type="ORF">XAP7430_280106</name>
</gene>
<dbReference type="EMBL" id="OCYT01000088">
    <property type="protein sequence ID" value="SON80018.1"/>
    <property type="molecule type" value="Genomic_DNA"/>
</dbReference>
<proteinExistence type="predicted"/>
<reference evidence="4 5" key="1">
    <citation type="submission" date="2017-10" db="EMBL/GenBank/DDBJ databases">
        <authorList>
            <person name="Regsiter A."/>
            <person name="William W."/>
        </authorList>
    </citation>
    <scope>NUCLEOTIDE SEQUENCE [LARGE SCALE GENOMIC DNA]</scope>
    <source>
        <strain evidence="2 5">CFBP6984</strain>
        <strain evidence="3 4">CFBP7430</strain>
    </source>
</reference>
<evidence type="ECO:0000313" key="4">
    <source>
        <dbReference type="Proteomes" id="UP000234166"/>
    </source>
</evidence>
<evidence type="ECO:0000256" key="1">
    <source>
        <dbReference type="SAM" id="MobiDB-lite"/>
    </source>
</evidence>
<evidence type="ECO:0000313" key="3">
    <source>
        <dbReference type="EMBL" id="SON87205.1"/>
    </source>
</evidence>
<dbReference type="AlphaFoldDB" id="A0AB38DZM6"/>
<dbReference type="EMBL" id="OCYS01000081">
    <property type="protein sequence ID" value="SON87205.1"/>
    <property type="molecule type" value="Genomic_DNA"/>
</dbReference>
<accession>A0AB38DZM6</accession>
<keyword evidence="5" id="KW-1185">Reference proteome</keyword>
<protein>
    <submittedName>
        <fullName evidence="3">Uncharacterized protein</fullName>
    </submittedName>
</protein>
<comment type="caution">
    <text evidence="3">The sequence shown here is derived from an EMBL/GenBank/DDBJ whole genome shotgun (WGS) entry which is preliminary data.</text>
</comment>
<sequence length="170" mass="18676">MCELSHRCRCACGNSGQAGVQILRMGAVRWCVRAARAYRQVPRRREQPPDGRGRRAEAGVQRPACRGQRAEAKGARMAHAGQFTATFVRQCAFSSVGSRVDRGRLRAANKTKRAAVRWRRRYEGTAVYAWYTPIPGNGRARLAAQSFLLAVPNAAYVAQANAPRSLPPPG</sequence>
<dbReference type="Proteomes" id="UP000234181">
    <property type="component" value="Unassembled WGS sequence"/>
</dbReference>
<name>A0AB38DZM6_XANCH</name>
<feature type="region of interest" description="Disordered" evidence="1">
    <location>
        <begin position="41"/>
        <end position="66"/>
    </location>
</feature>
<feature type="compositionally biased region" description="Basic and acidic residues" evidence="1">
    <location>
        <begin position="43"/>
        <end position="57"/>
    </location>
</feature>
<evidence type="ECO:0000313" key="2">
    <source>
        <dbReference type="EMBL" id="SON80018.1"/>
    </source>
</evidence>
<organism evidence="3 4">
    <name type="scientific">Xanthomonas campestris pv. phaseoli</name>
    <dbReference type="NCBI Taxonomy" id="317013"/>
    <lineage>
        <taxon>Bacteria</taxon>
        <taxon>Pseudomonadati</taxon>
        <taxon>Pseudomonadota</taxon>
        <taxon>Gammaproteobacteria</taxon>
        <taxon>Lysobacterales</taxon>
        <taxon>Lysobacteraceae</taxon>
        <taxon>Xanthomonas</taxon>
    </lineage>
</organism>